<dbReference type="Pfam" id="PF16957">
    <property type="entry name" value="Mal_decarbox_Al"/>
    <property type="match status" value="1"/>
</dbReference>
<dbReference type="PATRIC" id="fig|1706438.3.peg.872"/>
<dbReference type="PANTHER" id="PTHR43293:SF2">
    <property type="entry name" value="MALONATE DECARBOXYLASE ALPHA SUBUNIT"/>
    <property type="match status" value="1"/>
</dbReference>
<dbReference type="Proteomes" id="UP000092403">
    <property type="component" value="Unassembled WGS sequence"/>
</dbReference>
<evidence type="ECO:0008006" key="5">
    <source>
        <dbReference type="Google" id="ProtNLM"/>
    </source>
</evidence>
<dbReference type="InterPro" id="IPR037171">
    <property type="entry name" value="NagB/RpiA_transferase-like"/>
</dbReference>
<dbReference type="AlphaFoldDB" id="A0A150IRF4"/>
<evidence type="ECO:0000313" key="2">
    <source>
        <dbReference type="EMBL" id="KYC50338.1"/>
    </source>
</evidence>
<evidence type="ECO:0000313" key="1">
    <source>
        <dbReference type="EMBL" id="KYC47244.1"/>
    </source>
</evidence>
<evidence type="ECO:0000313" key="3">
    <source>
        <dbReference type="Proteomes" id="UP000091929"/>
    </source>
</evidence>
<dbReference type="PANTHER" id="PTHR43293">
    <property type="entry name" value="ACETATE COA-TRANSFERASE YDIF"/>
    <property type="match status" value="1"/>
</dbReference>
<comment type="caution">
    <text evidence="1">The sequence shown here is derived from an EMBL/GenBank/DDBJ whole genome shotgun (WGS) entry which is preliminary data.</text>
</comment>
<dbReference type="NCBIfam" id="TIGR01110">
    <property type="entry name" value="mdcA"/>
    <property type="match status" value="1"/>
</dbReference>
<proteinExistence type="predicted"/>
<accession>A0A150IRF4</accession>
<dbReference type="EMBL" id="LNJC01000015">
    <property type="protein sequence ID" value="KYC50338.1"/>
    <property type="molecule type" value="Genomic_DNA"/>
</dbReference>
<sequence>MEDVNYLRDIFQTPSKVSGIPQDDRIERAKKGWDKRGEDTQKRLSEAKRFVKSGTKIVDPADAVALLETVIKPGDRVSIEGDNQKQANFLAKAFAKVSPSKVNNIHMVQSVLALPEHLDVFDKGIASKVDFCYSGPVATRLANMVMSGKITIGAIHTYMELFARTYLDLTPRVCLVAANAADKEGNLYTGFNTEETHSIIEATKFRKGIVIVQVNQVLNKVPRVDIPGGWVDFIIPTEEPYYIEPLFTRDPRLITESQIFIAMMALVGVYAKYEVKTLNHGIGFNTAAAELLLPTFGEEMGLKGKICTHWALNPHPTMIPAIESGWAESFMPFGSEVGMEKYIMARPDIFPIGPDGTMRSNRVMSQAAGHYAVDAFFGSTLQIDQFGNSAAATAGRIPGFGGAPNMACNAPGRRHPSKGWLMASKEDGMRESLIGPIYRGRKLVVQMVETFGEGMAPVFIEKLDAFKLQAQAKFEIPPIMIYGDDITHIVTEEGIAYIHKCKSLKERMDAIKAVAGYTPLGLAADEAQTKKLRKAGIVALPEDLDLSFNDAKRSKLAAKSMSELVEWSGGLYEPPVRFRNW</sequence>
<organism evidence="1 3">
    <name type="scientific">Candidatus Methanofastidiosum methylothiophilum</name>
    <dbReference type="NCBI Taxonomy" id="1705564"/>
    <lineage>
        <taxon>Archaea</taxon>
        <taxon>Methanobacteriati</taxon>
        <taxon>Methanobacteriota</taxon>
        <taxon>Stenosarchaea group</taxon>
        <taxon>Candidatus Methanofastidiosia</taxon>
        <taxon>Candidatus Methanofastidiosales</taxon>
        <taxon>Candidatus Methanofastidiosaceae</taxon>
        <taxon>Candidatus Methanofastidiosum</taxon>
    </lineage>
</organism>
<dbReference type="EMBL" id="LNGF01000028">
    <property type="protein sequence ID" value="KYC47244.1"/>
    <property type="molecule type" value="Genomic_DNA"/>
</dbReference>
<evidence type="ECO:0000313" key="4">
    <source>
        <dbReference type="Proteomes" id="UP000092403"/>
    </source>
</evidence>
<dbReference type="PATRIC" id="fig|1706437.3.peg.1296"/>
<dbReference type="Gene3D" id="3.40.1080.10">
    <property type="entry name" value="Glutaconate Coenzyme A-transferase"/>
    <property type="match status" value="1"/>
</dbReference>
<accession>A0A150IZN2</accession>
<dbReference type="SUPFAM" id="SSF100950">
    <property type="entry name" value="NagB/RpiA/CoA transferase-like"/>
    <property type="match status" value="2"/>
</dbReference>
<protein>
    <recommendedName>
        <fullName evidence="5">Malonate decarboxylase subunit alpha</fullName>
    </recommendedName>
</protein>
<dbReference type="GO" id="GO:0016740">
    <property type="term" value="F:transferase activity"/>
    <property type="evidence" value="ECO:0007669"/>
    <property type="project" value="InterPro"/>
</dbReference>
<dbReference type="InterPro" id="IPR005777">
    <property type="entry name" value="MadA"/>
</dbReference>
<dbReference type="Proteomes" id="UP000091929">
    <property type="component" value="Unassembled WGS sequence"/>
</dbReference>
<name>A0A150IRF4_9EURY</name>
<reference evidence="3 4" key="1">
    <citation type="journal article" date="2016" name="ISME J.">
        <title>Chasing the elusive Euryarchaeota class WSA2: genomes reveal a uniquely fastidious methyl-reducing methanogen.</title>
        <authorList>
            <person name="Nobu M.K."/>
            <person name="Narihiro T."/>
            <person name="Kuroda K."/>
            <person name="Mei R."/>
            <person name="Liu W.T."/>
        </authorList>
    </citation>
    <scope>NUCLEOTIDE SEQUENCE [LARGE SCALE GENOMIC DNA]</scope>
    <source>
        <strain evidence="1">B15fssc0709_Meth_Bin003</strain>
        <strain evidence="2">BMIXfssc0709_Meth_Bin006</strain>
    </source>
</reference>
<gene>
    <name evidence="1" type="ORF">APG11_01287</name>
    <name evidence="2" type="ORF">APG12_00866</name>
</gene>